<evidence type="ECO:0000256" key="1">
    <source>
        <dbReference type="ARBA" id="ARBA00013169"/>
    </source>
</evidence>
<dbReference type="PANTHER" id="PTHR11946">
    <property type="entry name" value="VALYL-TRNA SYNTHETASES"/>
    <property type="match status" value="1"/>
</dbReference>
<dbReference type="GO" id="GO:0006438">
    <property type="term" value="P:valyl-tRNA aminoacylation"/>
    <property type="evidence" value="ECO:0007669"/>
    <property type="project" value="InterPro"/>
</dbReference>
<dbReference type="PANTHER" id="PTHR11946:SF93">
    <property type="entry name" value="VALINE--TRNA LIGASE, CHLOROPLASTIC_MITOCHONDRIAL 2"/>
    <property type="match status" value="1"/>
</dbReference>
<gene>
    <name evidence="10" type="ORF">UX88_C0017G0011</name>
</gene>
<evidence type="ECO:0000313" key="10">
    <source>
        <dbReference type="EMBL" id="KKU64111.1"/>
    </source>
</evidence>
<evidence type="ECO:0000259" key="9">
    <source>
        <dbReference type="Pfam" id="PF08264"/>
    </source>
</evidence>
<comment type="caution">
    <text evidence="10">The sequence shown here is derived from an EMBL/GenBank/DDBJ whole genome shotgun (WGS) entry which is preliminary data.</text>
</comment>
<accession>A0A0G1S428</accession>
<evidence type="ECO:0000256" key="5">
    <source>
        <dbReference type="ARBA" id="ARBA00022917"/>
    </source>
</evidence>
<name>A0A0G1S428_9BACT</name>
<keyword evidence="5" id="KW-0648">Protein biosynthesis</keyword>
<dbReference type="AlphaFoldDB" id="A0A0G1S428"/>
<keyword evidence="2 10" id="KW-0436">Ligase</keyword>
<feature type="domain" description="Methionyl/Valyl/Leucyl/Isoleucyl-tRNA synthetase anticodon-binding" evidence="9">
    <location>
        <begin position="1"/>
        <end position="82"/>
    </location>
</feature>
<dbReference type="EC" id="6.1.1.9" evidence="1"/>
<evidence type="ECO:0000256" key="4">
    <source>
        <dbReference type="ARBA" id="ARBA00022840"/>
    </source>
</evidence>
<evidence type="ECO:0000256" key="3">
    <source>
        <dbReference type="ARBA" id="ARBA00022741"/>
    </source>
</evidence>
<dbReference type="SUPFAM" id="SSF47323">
    <property type="entry name" value="Anticodon-binding domain of a subclass of class I aminoacyl-tRNA synthetases"/>
    <property type="match status" value="1"/>
</dbReference>
<comment type="catalytic activity">
    <reaction evidence="8">
        <text>tRNA(Val) + L-valine + ATP = L-valyl-tRNA(Val) + AMP + diphosphate</text>
        <dbReference type="Rhea" id="RHEA:10704"/>
        <dbReference type="Rhea" id="RHEA-COMP:9672"/>
        <dbReference type="Rhea" id="RHEA-COMP:9708"/>
        <dbReference type="ChEBI" id="CHEBI:30616"/>
        <dbReference type="ChEBI" id="CHEBI:33019"/>
        <dbReference type="ChEBI" id="CHEBI:57762"/>
        <dbReference type="ChEBI" id="CHEBI:78442"/>
        <dbReference type="ChEBI" id="CHEBI:78537"/>
        <dbReference type="ChEBI" id="CHEBI:456215"/>
        <dbReference type="EC" id="6.1.1.9"/>
    </reaction>
</comment>
<evidence type="ECO:0000256" key="7">
    <source>
        <dbReference type="ARBA" id="ARBA00029936"/>
    </source>
</evidence>
<dbReference type="InterPro" id="IPR009080">
    <property type="entry name" value="tRNAsynth_Ia_anticodon-bd"/>
</dbReference>
<dbReference type="InterPro" id="IPR002303">
    <property type="entry name" value="Valyl-tRNA_ligase"/>
</dbReference>
<proteinExistence type="predicted"/>
<keyword evidence="4" id="KW-0067">ATP-binding</keyword>
<dbReference type="GO" id="GO:0005829">
    <property type="term" value="C:cytosol"/>
    <property type="evidence" value="ECO:0007669"/>
    <property type="project" value="TreeGrafter"/>
</dbReference>
<dbReference type="PATRIC" id="fig|1618590.3.peg.387"/>
<organism evidence="10 11">
    <name type="scientific">Candidatus Woesebacteria bacterium GW2011_GWC2_47_16</name>
    <dbReference type="NCBI Taxonomy" id="1618590"/>
    <lineage>
        <taxon>Bacteria</taxon>
        <taxon>Candidatus Woeseibacteriota</taxon>
    </lineage>
</organism>
<keyword evidence="6" id="KW-0030">Aminoacyl-tRNA synthetase</keyword>
<dbReference type="EMBL" id="LCNW01000017">
    <property type="protein sequence ID" value="KKU64111.1"/>
    <property type="molecule type" value="Genomic_DNA"/>
</dbReference>
<feature type="non-terminal residue" evidence="10">
    <location>
        <position position="1"/>
    </location>
</feature>
<keyword evidence="3" id="KW-0547">Nucleotide-binding</keyword>
<sequence>LDKYRLNEAAEEIYDFIWHKFADAYLEKTKERRPEAQKTLEYVLQESLKLLHPFMPFVTEAIWQEGLSRFDSPTLIEASWPKV</sequence>
<dbReference type="Gene3D" id="1.10.730.10">
    <property type="entry name" value="Isoleucyl-tRNA Synthetase, Domain 1"/>
    <property type="match status" value="1"/>
</dbReference>
<protein>
    <recommendedName>
        <fullName evidence="1">valine--tRNA ligase</fullName>
        <ecNumber evidence="1">6.1.1.9</ecNumber>
    </recommendedName>
    <alternativeName>
        <fullName evidence="7">Valyl-tRNA synthetase</fullName>
    </alternativeName>
</protein>
<evidence type="ECO:0000313" key="11">
    <source>
        <dbReference type="Proteomes" id="UP000034501"/>
    </source>
</evidence>
<dbReference type="GO" id="GO:0005524">
    <property type="term" value="F:ATP binding"/>
    <property type="evidence" value="ECO:0007669"/>
    <property type="project" value="UniProtKB-KW"/>
</dbReference>
<dbReference type="Pfam" id="PF08264">
    <property type="entry name" value="Anticodon_1"/>
    <property type="match status" value="1"/>
</dbReference>
<evidence type="ECO:0000256" key="2">
    <source>
        <dbReference type="ARBA" id="ARBA00022598"/>
    </source>
</evidence>
<dbReference type="GO" id="GO:0004832">
    <property type="term" value="F:valine-tRNA ligase activity"/>
    <property type="evidence" value="ECO:0007669"/>
    <property type="project" value="UniProtKB-EC"/>
</dbReference>
<reference evidence="10 11" key="1">
    <citation type="journal article" date="2015" name="Nature">
        <title>rRNA introns, odd ribosomes, and small enigmatic genomes across a large radiation of phyla.</title>
        <authorList>
            <person name="Brown C.T."/>
            <person name="Hug L.A."/>
            <person name="Thomas B.C."/>
            <person name="Sharon I."/>
            <person name="Castelle C.J."/>
            <person name="Singh A."/>
            <person name="Wilkins M.J."/>
            <person name="Williams K.H."/>
            <person name="Banfield J.F."/>
        </authorList>
    </citation>
    <scope>NUCLEOTIDE SEQUENCE [LARGE SCALE GENOMIC DNA]</scope>
</reference>
<evidence type="ECO:0000256" key="6">
    <source>
        <dbReference type="ARBA" id="ARBA00023146"/>
    </source>
</evidence>
<dbReference type="InterPro" id="IPR013155">
    <property type="entry name" value="M/V/L/I-tRNA-synth_anticd-bd"/>
</dbReference>
<evidence type="ECO:0000256" key="8">
    <source>
        <dbReference type="ARBA" id="ARBA00047552"/>
    </source>
</evidence>
<dbReference type="Proteomes" id="UP000034501">
    <property type="component" value="Unassembled WGS sequence"/>
</dbReference>